<organism evidence="2 3">
    <name type="scientific">Rhizoctonia solani 123E</name>
    <dbReference type="NCBI Taxonomy" id="1423351"/>
    <lineage>
        <taxon>Eukaryota</taxon>
        <taxon>Fungi</taxon>
        <taxon>Dikarya</taxon>
        <taxon>Basidiomycota</taxon>
        <taxon>Agaricomycotina</taxon>
        <taxon>Agaricomycetes</taxon>
        <taxon>Cantharellales</taxon>
        <taxon>Ceratobasidiaceae</taxon>
        <taxon>Rhizoctonia</taxon>
    </lineage>
</organism>
<protein>
    <submittedName>
        <fullName evidence="2">Alpha/gamma adaptin-binding protein p34</fullName>
    </submittedName>
</protein>
<gene>
    <name evidence="2" type="ORF">V565_081180</name>
</gene>
<dbReference type="PANTHER" id="PTHR14659">
    <property type="entry name" value="ALPHA- AND GAMMA-ADAPTIN-BINDING PROTEIN P34"/>
    <property type="match status" value="1"/>
</dbReference>
<feature type="compositionally biased region" description="Polar residues" evidence="1">
    <location>
        <begin position="273"/>
        <end position="287"/>
    </location>
</feature>
<dbReference type="InterPro" id="IPR019341">
    <property type="entry name" value="Alpha/Gamma-adaptin-bd_p34"/>
</dbReference>
<dbReference type="HOGENOM" id="CLU_048001_1_0_1"/>
<keyword evidence="3" id="KW-1185">Reference proteome</keyword>
<name>A0A074RTF0_9AGAM</name>
<feature type="region of interest" description="Disordered" evidence="1">
    <location>
        <begin position="268"/>
        <end position="291"/>
    </location>
</feature>
<proteinExistence type="predicted"/>
<accession>A0A074RTF0</accession>
<dbReference type="STRING" id="1423351.A0A074RTF0"/>
<sequence length="399" mass="43882">MPSQPLILFSAMEPTELSLSPSCRILLVSKTNDQNQELVGLLGPFTSNPLTPHPNDEAYIEWTIKNKYYTAPVHIYLHQVSKLPAKPLWPPETDNERVPALIFVFRKGEPYREVFLSMKEAYLAHDAEVALAVSLPAASGGATLSTDSFDSIEEFFSDHGFEYVDPEDSPEAAEYSDHLQYDVRGLPRILEALNMIMWPSMTRTATGGLRRTQLEAEMGDSSSTVFEHSFATISETAPPDPSLFGIDHQSTSHSLAALNAWLDDDDSWAPASRNRQPATATDSSNTLKDGFDDDFTEFLSAPPEVDSDTGLPSSAEVHATAERIFGQDNEAPGGFDLTSILGVLEAMRLEIGAIEDPEERRKAAARVALGLAAGLGIDERDEDEDGLDEELMRELHQIQ</sequence>
<evidence type="ECO:0000313" key="3">
    <source>
        <dbReference type="Proteomes" id="UP000027456"/>
    </source>
</evidence>
<reference evidence="2 3" key="1">
    <citation type="submission" date="2013-12" db="EMBL/GenBank/DDBJ databases">
        <authorList>
            <person name="Cubeta M."/>
            <person name="Pakala S."/>
            <person name="Fedorova N."/>
            <person name="Thomas E."/>
            <person name="Dean R."/>
            <person name="Jabaji S."/>
            <person name="Neate S."/>
            <person name="Toda T."/>
            <person name="Tavantzis S."/>
            <person name="Vilgalys R."/>
            <person name="Bharathan N."/>
            <person name="Pakala S."/>
            <person name="Losada L.S."/>
            <person name="Zafar N."/>
            <person name="Nierman W."/>
        </authorList>
    </citation>
    <scope>NUCLEOTIDE SEQUENCE [LARGE SCALE GENOMIC DNA]</scope>
    <source>
        <strain evidence="2 3">123E</strain>
    </source>
</reference>
<dbReference type="PANTHER" id="PTHR14659:SF1">
    <property type="entry name" value="ALPHA- AND GAMMA-ADAPTIN-BINDING PROTEIN P34"/>
    <property type="match status" value="1"/>
</dbReference>
<comment type="caution">
    <text evidence="2">The sequence shown here is derived from an EMBL/GenBank/DDBJ whole genome shotgun (WGS) entry which is preliminary data.</text>
</comment>
<dbReference type="Proteomes" id="UP000027456">
    <property type="component" value="Unassembled WGS sequence"/>
</dbReference>
<dbReference type="EMBL" id="AZST01000259">
    <property type="protein sequence ID" value="KEP50391.1"/>
    <property type="molecule type" value="Genomic_DNA"/>
</dbReference>
<dbReference type="Gene3D" id="3.40.50.11960">
    <property type="match status" value="1"/>
</dbReference>
<dbReference type="OrthoDB" id="10261384at2759"/>
<evidence type="ECO:0000256" key="1">
    <source>
        <dbReference type="SAM" id="MobiDB-lite"/>
    </source>
</evidence>
<dbReference type="AlphaFoldDB" id="A0A074RTF0"/>
<evidence type="ECO:0000313" key="2">
    <source>
        <dbReference type="EMBL" id="KEP50391.1"/>
    </source>
</evidence>